<organism evidence="1 2">
    <name type="scientific">Dreissena polymorpha</name>
    <name type="common">Zebra mussel</name>
    <name type="synonym">Mytilus polymorpha</name>
    <dbReference type="NCBI Taxonomy" id="45954"/>
    <lineage>
        <taxon>Eukaryota</taxon>
        <taxon>Metazoa</taxon>
        <taxon>Spiralia</taxon>
        <taxon>Lophotrochozoa</taxon>
        <taxon>Mollusca</taxon>
        <taxon>Bivalvia</taxon>
        <taxon>Autobranchia</taxon>
        <taxon>Heteroconchia</taxon>
        <taxon>Euheterodonta</taxon>
        <taxon>Imparidentia</taxon>
        <taxon>Neoheterodontei</taxon>
        <taxon>Myida</taxon>
        <taxon>Dreissenoidea</taxon>
        <taxon>Dreissenidae</taxon>
        <taxon>Dreissena</taxon>
    </lineage>
</organism>
<dbReference type="Proteomes" id="UP000828390">
    <property type="component" value="Unassembled WGS sequence"/>
</dbReference>
<gene>
    <name evidence="1" type="ORF">DPMN_182702</name>
</gene>
<accession>A0A9D4DIL4</accession>
<reference evidence="1" key="1">
    <citation type="journal article" date="2019" name="bioRxiv">
        <title>The Genome of the Zebra Mussel, Dreissena polymorpha: A Resource for Invasive Species Research.</title>
        <authorList>
            <person name="McCartney M.A."/>
            <person name="Auch B."/>
            <person name="Kono T."/>
            <person name="Mallez S."/>
            <person name="Zhang Y."/>
            <person name="Obille A."/>
            <person name="Becker A."/>
            <person name="Abrahante J.E."/>
            <person name="Garbe J."/>
            <person name="Badalamenti J.P."/>
            <person name="Herman A."/>
            <person name="Mangelson H."/>
            <person name="Liachko I."/>
            <person name="Sullivan S."/>
            <person name="Sone E.D."/>
            <person name="Koren S."/>
            <person name="Silverstein K.A.T."/>
            <person name="Beckman K.B."/>
            <person name="Gohl D.M."/>
        </authorList>
    </citation>
    <scope>NUCLEOTIDE SEQUENCE</scope>
    <source>
        <strain evidence="1">Duluth1</strain>
        <tissue evidence="1">Whole animal</tissue>
    </source>
</reference>
<proteinExistence type="predicted"/>
<dbReference type="AlphaFoldDB" id="A0A9D4DIL4"/>
<dbReference type="EMBL" id="JAIWYP010000010">
    <property type="protein sequence ID" value="KAH3748264.1"/>
    <property type="molecule type" value="Genomic_DNA"/>
</dbReference>
<sequence>MELSTEELVEMRLEEIDRFDRAFRQLLHLNEHMSCLMEHFKRAKRCNNHVFVFSLHLKLRMLCGVRNMYRAYALQKCDHIEELRQALRGRSDVMEVL</sequence>
<reference evidence="1" key="2">
    <citation type="submission" date="2020-11" db="EMBL/GenBank/DDBJ databases">
        <authorList>
            <person name="McCartney M.A."/>
            <person name="Auch B."/>
            <person name="Kono T."/>
            <person name="Mallez S."/>
            <person name="Becker A."/>
            <person name="Gohl D.M."/>
            <person name="Silverstein K.A.T."/>
            <person name="Koren S."/>
            <person name="Bechman K.B."/>
            <person name="Herman A."/>
            <person name="Abrahante J.E."/>
            <person name="Garbe J."/>
        </authorList>
    </citation>
    <scope>NUCLEOTIDE SEQUENCE</scope>
    <source>
        <strain evidence="1">Duluth1</strain>
        <tissue evidence="1">Whole animal</tissue>
    </source>
</reference>
<keyword evidence="2" id="KW-1185">Reference proteome</keyword>
<name>A0A9D4DIL4_DREPO</name>
<protein>
    <submittedName>
        <fullName evidence="1">Uncharacterized protein</fullName>
    </submittedName>
</protein>
<evidence type="ECO:0000313" key="1">
    <source>
        <dbReference type="EMBL" id="KAH3748264.1"/>
    </source>
</evidence>
<comment type="caution">
    <text evidence="1">The sequence shown here is derived from an EMBL/GenBank/DDBJ whole genome shotgun (WGS) entry which is preliminary data.</text>
</comment>
<evidence type="ECO:0000313" key="2">
    <source>
        <dbReference type="Proteomes" id="UP000828390"/>
    </source>
</evidence>